<dbReference type="Gene3D" id="3.30.360.10">
    <property type="entry name" value="Dihydrodipicolinate Reductase, domain 2"/>
    <property type="match status" value="1"/>
</dbReference>
<organism evidence="3 4">
    <name type="scientific">Silvibacterium bohemicum</name>
    <dbReference type="NCBI Taxonomy" id="1577686"/>
    <lineage>
        <taxon>Bacteria</taxon>
        <taxon>Pseudomonadati</taxon>
        <taxon>Acidobacteriota</taxon>
        <taxon>Terriglobia</taxon>
        <taxon>Terriglobales</taxon>
        <taxon>Acidobacteriaceae</taxon>
        <taxon>Silvibacterium</taxon>
    </lineage>
</organism>
<dbReference type="PANTHER" id="PTHR43818">
    <property type="entry name" value="BCDNA.GH03377"/>
    <property type="match status" value="1"/>
</dbReference>
<dbReference type="RefSeq" id="WP_231581498.1">
    <property type="nucleotide sequence ID" value="NZ_JACHEK010000008.1"/>
</dbReference>
<dbReference type="Gene3D" id="3.40.50.720">
    <property type="entry name" value="NAD(P)-binding Rossmann-like Domain"/>
    <property type="match status" value="1"/>
</dbReference>
<dbReference type="EMBL" id="JACHEK010000008">
    <property type="protein sequence ID" value="MBB6145954.1"/>
    <property type="molecule type" value="Genomic_DNA"/>
</dbReference>
<evidence type="ECO:0000259" key="1">
    <source>
        <dbReference type="Pfam" id="PF01408"/>
    </source>
</evidence>
<comment type="caution">
    <text evidence="3">The sequence shown here is derived from an EMBL/GenBank/DDBJ whole genome shotgun (WGS) entry which is preliminary data.</text>
</comment>
<dbReference type="InterPro" id="IPR055170">
    <property type="entry name" value="GFO_IDH_MocA-like_dom"/>
</dbReference>
<dbReference type="AlphaFoldDB" id="A0A841K6Q4"/>
<feature type="domain" description="Gfo/Idh/MocA-like oxidoreductase N-terminal" evidence="1">
    <location>
        <begin position="45"/>
        <end position="164"/>
    </location>
</feature>
<proteinExistence type="predicted"/>
<dbReference type="InterPro" id="IPR050463">
    <property type="entry name" value="Gfo/Idh/MocA_oxidrdct_glycsds"/>
</dbReference>
<dbReference type="InterPro" id="IPR000683">
    <property type="entry name" value="Gfo/Idh/MocA-like_OxRdtase_N"/>
</dbReference>
<dbReference type="SUPFAM" id="SSF55347">
    <property type="entry name" value="Glyceraldehyde-3-phosphate dehydrogenase-like, C-terminal domain"/>
    <property type="match status" value="1"/>
</dbReference>
<evidence type="ECO:0000313" key="3">
    <source>
        <dbReference type="EMBL" id="MBB6145954.1"/>
    </source>
</evidence>
<accession>A0A841K6Q4</accession>
<dbReference type="Pfam" id="PF22725">
    <property type="entry name" value="GFO_IDH_MocA_C3"/>
    <property type="match status" value="1"/>
</dbReference>
<sequence length="449" mass="49403">MHELNRRSFLKAAGTAGAQTLFGAKVHALTAMSEPEKPVAANDHIQFALIGAGIQGQGDTKTAVQVPGVKLVAVADCYDGRLEHSKELWGSDIFTTRNYAEILARKDIDAVIIATPDHWHKQAAVDAMKAGKDVYCEKPMIHLYTDGPEMIETARATKRIIQIGSQRVSSMIYAKAKELLASGAIGQLNMVTARWDRNSSMGAWNYTVPLDASTETCDWPRFLGTAPKIPFNAEHFFQWRKWKAYGSGVAGDLFVHLFSGTHFITGSNGPTRAMATGGLRFWKDGRDVPDVMLGLFDYREGFNLSLRVNFVDGGEESEGLIFTGSDGTMEIAGNSVSVGRVPRPKEPGYVIGTYTEAMQKRILEEYRQKYPLDHPAGEPQVAYDKYVAPAGYSDSYDHFKNFFAAVRSRQPVVEDAVFGYRAAGAALLGNLSMERDAIVKWDPDAMKLA</sequence>
<dbReference type="GO" id="GO:0000166">
    <property type="term" value="F:nucleotide binding"/>
    <property type="evidence" value="ECO:0007669"/>
    <property type="project" value="InterPro"/>
</dbReference>
<evidence type="ECO:0000259" key="2">
    <source>
        <dbReference type="Pfam" id="PF22725"/>
    </source>
</evidence>
<evidence type="ECO:0000313" key="4">
    <source>
        <dbReference type="Proteomes" id="UP000538666"/>
    </source>
</evidence>
<dbReference type="InterPro" id="IPR006311">
    <property type="entry name" value="TAT_signal"/>
</dbReference>
<dbReference type="PROSITE" id="PS51318">
    <property type="entry name" value="TAT"/>
    <property type="match status" value="1"/>
</dbReference>
<protein>
    <submittedName>
        <fullName evidence="3">Putative dehydrogenase</fullName>
    </submittedName>
</protein>
<keyword evidence="4" id="KW-1185">Reference proteome</keyword>
<dbReference type="InterPro" id="IPR036291">
    <property type="entry name" value="NAD(P)-bd_dom_sf"/>
</dbReference>
<dbReference type="PANTHER" id="PTHR43818:SF5">
    <property type="entry name" value="OXIDOREDUCTASE FAMILY PROTEIN"/>
    <property type="match status" value="1"/>
</dbReference>
<gene>
    <name evidence="3" type="ORF">HNQ77_003924</name>
</gene>
<feature type="domain" description="GFO/IDH/MocA-like oxidoreductase" evidence="2">
    <location>
        <begin position="237"/>
        <end position="329"/>
    </location>
</feature>
<dbReference type="Proteomes" id="UP000538666">
    <property type="component" value="Unassembled WGS sequence"/>
</dbReference>
<dbReference type="Pfam" id="PF01408">
    <property type="entry name" value="GFO_IDH_MocA"/>
    <property type="match status" value="1"/>
</dbReference>
<dbReference type="SUPFAM" id="SSF51735">
    <property type="entry name" value="NAD(P)-binding Rossmann-fold domains"/>
    <property type="match status" value="1"/>
</dbReference>
<name>A0A841K6Q4_9BACT</name>
<reference evidence="3 4" key="1">
    <citation type="submission" date="2020-08" db="EMBL/GenBank/DDBJ databases">
        <title>Genomic Encyclopedia of Type Strains, Phase IV (KMG-IV): sequencing the most valuable type-strain genomes for metagenomic binning, comparative biology and taxonomic classification.</title>
        <authorList>
            <person name="Goeker M."/>
        </authorList>
    </citation>
    <scope>NUCLEOTIDE SEQUENCE [LARGE SCALE GENOMIC DNA]</scope>
    <source>
        <strain evidence="3 4">DSM 103733</strain>
    </source>
</reference>